<evidence type="ECO:0000256" key="8">
    <source>
        <dbReference type="ARBA" id="ARBA00023096"/>
    </source>
</evidence>
<dbReference type="HAMAP" id="MF_01629">
    <property type="entry name" value="PdxH"/>
    <property type="match status" value="1"/>
</dbReference>
<comment type="pathway">
    <text evidence="1 9">Cofactor metabolism; pyridoxal 5'-phosphate salvage; pyridoxal 5'-phosphate from pyridoxamine 5'-phosphate: step 1/1.</text>
</comment>
<dbReference type="RefSeq" id="WP_132129918.1">
    <property type="nucleotide sequence ID" value="NZ_SMAD01000009.1"/>
</dbReference>
<dbReference type="UniPathway" id="UPA01068">
    <property type="reaction ID" value="UER00304"/>
</dbReference>
<dbReference type="Pfam" id="PF01243">
    <property type="entry name" value="PNPOx_N"/>
    <property type="match status" value="1"/>
</dbReference>
<dbReference type="SUPFAM" id="SSF50475">
    <property type="entry name" value="FMN-binding split barrel"/>
    <property type="match status" value="1"/>
</dbReference>
<feature type="binding site" evidence="9 10">
    <location>
        <position position="127"/>
    </location>
    <ligand>
        <name>substrate</name>
    </ligand>
</feature>
<sequence length="227" mass="26528">MSTKKDILRQLRKEYTLQGLSRREVAPTPFQQFDNWFLEAWDAEVPEPNAMTLCTVGKAGKPSARIVLLKDFDEGGFVFYTNYNSLKGQQIAENPFVSLSFFWQPLERQVRIEGIAEKIGANESDQYFQSRPRGSRLAAIASPQSQVIESRDWLEKIWREQENIFTEKERIPRPENWGGFSVKPERVEFWQGRDNRLHDRIVYETGEIYKADADKTTGQWRIHRLAP</sequence>
<evidence type="ECO:0000256" key="2">
    <source>
        <dbReference type="ARBA" id="ARBA00005037"/>
    </source>
</evidence>
<keyword evidence="5 9" id="KW-0285">Flavoprotein</keyword>
<dbReference type="Gene3D" id="2.30.110.10">
    <property type="entry name" value="Electron Transport, Fmn-binding Protein, Chain A"/>
    <property type="match status" value="1"/>
</dbReference>
<feature type="domain" description="Pyridoxine 5'-phosphate oxidase dimerisation C-terminal" evidence="13">
    <location>
        <begin position="177"/>
        <end position="227"/>
    </location>
</feature>
<proteinExistence type="inferred from homology"/>
<dbReference type="OrthoDB" id="9780392at2"/>
<feature type="binding site" evidence="9 10">
    <location>
        <position position="135"/>
    </location>
    <ligand>
        <name>substrate</name>
    </ligand>
</feature>
<dbReference type="AlphaFoldDB" id="A0A4R3KP11"/>
<evidence type="ECO:0000256" key="6">
    <source>
        <dbReference type="ARBA" id="ARBA00022643"/>
    </source>
</evidence>
<keyword evidence="8 9" id="KW-0664">Pyridoxine biosynthesis</keyword>
<evidence type="ECO:0000256" key="10">
    <source>
        <dbReference type="PIRSR" id="PIRSR000190-1"/>
    </source>
</evidence>
<keyword evidence="7 9" id="KW-0560">Oxidoreductase</keyword>
<evidence type="ECO:0000256" key="11">
    <source>
        <dbReference type="PIRSR" id="PIRSR000190-2"/>
    </source>
</evidence>
<dbReference type="NCBIfam" id="NF004231">
    <property type="entry name" value="PRK05679.1"/>
    <property type="match status" value="1"/>
</dbReference>
<dbReference type="PANTHER" id="PTHR10851">
    <property type="entry name" value="PYRIDOXINE-5-PHOSPHATE OXIDASE"/>
    <property type="match status" value="1"/>
</dbReference>
<reference evidence="14 15" key="1">
    <citation type="submission" date="2019-03" db="EMBL/GenBank/DDBJ databases">
        <title>Genomic Encyclopedia of Type Strains, Phase IV (KMG-IV): sequencing the most valuable type-strain genomes for metagenomic binning, comparative biology and taxonomic classification.</title>
        <authorList>
            <person name="Goeker M."/>
        </authorList>
    </citation>
    <scope>NUCLEOTIDE SEQUENCE [LARGE SCALE GENOMIC DNA]</scope>
    <source>
        <strain evidence="14 15">DSM 21100</strain>
    </source>
</reference>
<dbReference type="PIRSF" id="PIRSF000190">
    <property type="entry name" value="Pyd_amn-ph_oxd"/>
    <property type="match status" value="1"/>
</dbReference>
<dbReference type="EMBL" id="SMAD01000009">
    <property type="protein sequence ID" value="TCS86114.1"/>
    <property type="molecule type" value="Genomic_DNA"/>
</dbReference>
<feature type="binding site" evidence="9 11">
    <location>
        <begin position="80"/>
        <end position="81"/>
    </location>
    <ligand>
        <name>FMN</name>
        <dbReference type="ChEBI" id="CHEBI:58210"/>
    </ligand>
</feature>
<name>A0A4R3KP11_9SPHI</name>
<feature type="binding site" evidence="9 10">
    <location>
        <position position="70"/>
    </location>
    <ligand>
        <name>substrate</name>
    </ligand>
</feature>
<comment type="subunit">
    <text evidence="4 9">Homodimer.</text>
</comment>
<keyword evidence="15" id="KW-1185">Reference proteome</keyword>
<dbReference type="Proteomes" id="UP000295807">
    <property type="component" value="Unassembled WGS sequence"/>
</dbReference>
<evidence type="ECO:0000256" key="4">
    <source>
        <dbReference type="ARBA" id="ARBA00011738"/>
    </source>
</evidence>
<comment type="pathway">
    <text evidence="2 9">Cofactor metabolism; pyridoxal 5'-phosphate salvage; pyridoxal 5'-phosphate from pyridoxine 5'-phosphate: step 1/1.</text>
</comment>
<feature type="binding site" evidence="9 10">
    <location>
        <begin position="196"/>
        <end position="198"/>
    </location>
    <ligand>
        <name>substrate</name>
    </ligand>
</feature>
<dbReference type="NCBIfam" id="TIGR00558">
    <property type="entry name" value="pdxH"/>
    <property type="match status" value="1"/>
</dbReference>
<evidence type="ECO:0000259" key="12">
    <source>
        <dbReference type="Pfam" id="PF01243"/>
    </source>
</evidence>
<evidence type="ECO:0000256" key="1">
    <source>
        <dbReference type="ARBA" id="ARBA00004738"/>
    </source>
</evidence>
<comment type="caution">
    <text evidence="14">The sequence shown here is derived from an EMBL/GenBank/DDBJ whole genome shotgun (WGS) entry which is preliminary data.</text>
</comment>
<feature type="binding site" evidence="9 11">
    <location>
        <position position="87"/>
    </location>
    <ligand>
        <name>FMN</name>
        <dbReference type="ChEBI" id="CHEBI:58210"/>
    </ligand>
</feature>
<dbReference type="PROSITE" id="PS01064">
    <property type="entry name" value="PYRIDOX_OXIDASE"/>
    <property type="match status" value="1"/>
</dbReference>
<dbReference type="GO" id="GO:0004733">
    <property type="term" value="F:pyridoxamine phosphate oxidase activity"/>
    <property type="evidence" value="ECO:0007669"/>
    <property type="project" value="UniProtKB-UniRule"/>
</dbReference>
<feature type="binding site" evidence="10">
    <location>
        <begin position="12"/>
        <end position="15"/>
    </location>
    <ligand>
        <name>substrate</name>
    </ligand>
</feature>
<protein>
    <recommendedName>
        <fullName evidence="9">Pyridoxine/pyridoxamine 5'-phosphate oxidase</fullName>
        <ecNumber evidence="9">1.4.3.5</ecNumber>
    </recommendedName>
    <alternativeName>
        <fullName evidence="9">PNP/PMP oxidase</fullName>
        <shortName evidence="9">PNPOx</shortName>
    </alternativeName>
    <alternativeName>
        <fullName evidence="9">Pyridoxal 5'-phosphate synthase</fullName>
    </alternativeName>
</protein>
<feature type="binding site" evidence="9 11">
    <location>
        <position position="109"/>
    </location>
    <ligand>
        <name>FMN</name>
        <dbReference type="ChEBI" id="CHEBI:58210"/>
    </ligand>
</feature>
<feature type="binding site" evidence="9 10">
    <location>
        <position position="131"/>
    </location>
    <ligand>
        <name>substrate</name>
    </ligand>
</feature>
<evidence type="ECO:0000256" key="3">
    <source>
        <dbReference type="ARBA" id="ARBA00007301"/>
    </source>
</evidence>
<evidence type="ECO:0000313" key="14">
    <source>
        <dbReference type="EMBL" id="TCS86114.1"/>
    </source>
</evidence>
<dbReference type="EC" id="1.4.3.5" evidence="9"/>
<comment type="caution">
    <text evidence="9">Lacks conserved residue(s) required for the propagation of feature annotation.</text>
</comment>
<dbReference type="FunFam" id="2.30.110.10:FF:000005">
    <property type="entry name" value="NAD(P)H-hydrate epimerase"/>
    <property type="match status" value="1"/>
</dbReference>
<feature type="domain" description="Pyridoxamine 5'-phosphate oxidase N-terminal" evidence="12">
    <location>
        <begin position="39"/>
        <end position="155"/>
    </location>
</feature>
<feature type="binding site" evidence="9 11">
    <location>
        <begin position="65"/>
        <end position="70"/>
    </location>
    <ligand>
        <name>FMN</name>
        <dbReference type="ChEBI" id="CHEBI:58210"/>
    </ligand>
</feature>
<keyword evidence="6 9" id="KW-0288">FMN</keyword>
<organism evidence="14 15">
    <name type="scientific">Anseongella ginsenosidimutans</name>
    <dbReference type="NCBI Taxonomy" id="496056"/>
    <lineage>
        <taxon>Bacteria</taxon>
        <taxon>Pseudomonadati</taxon>
        <taxon>Bacteroidota</taxon>
        <taxon>Sphingobacteriia</taxon>
        <taxon>Sphingobacteriales</taxon>
        <taxon>Sphingobacteriaceae</taxon>
        <taxon>Anseongella</taxon>
    </lineage>
</organism>
<dbReference type="InterPro" id="IPR011576">
    <property type="entry name" value="Pyridox_Oxase_N"/>
</dbReference>
<dbReference type="InterPro" id="IPR000659">
    <property type="entry name" value="Pyridox_Oxase"/>
</dbReference>
<feature type="binding site" evidence="9 11">
    <location>
        <position position="190"/>
    </location>
    <ligand>
        <name>FMN</name>
        <dbReference type="ChEBI" id="CHEBI:58210"/>
    </ligand>
</feature>
<dbReference type="GO" id="GO:0010181">
    <property type="term" value="F:FMN binding"/>
    <property type="evidence" value="ECO:0007669"/>
    <property type="project" value="UniProtKB-UniRule"/>
</dbReference>
<comment type="similarity">
    <text evidence="3 9">Belongs to the pyridoxamine 5'-phosphate oxidase family.</text>
</comment>
<feature type="binding site" evidence="9 11">
    <location>
        <position position="200"/>
    </location>
    <ligand>
        <name>FMN</name>
        <dbReference type="ChEBI" id="CHEBI:58210"/>
    </ligand>
</feature>
<accession>A0A4R3KP11</accession>
<evidence type="ECO:0000256" key="5">
    <source>
        <dbReference type="ARBA" id="ARBA00022630"/>
    </source>
</evidence>
<gene>
    <name evidence="9" type="primary">pdxH</name>
    <name evidence="14" type="ORF">EDD80_109144</name>
</gene>
<dbReference type="Pfam" id="PF10590">
    <property type="entry name" value="PNP_phzG_C"/>
    <property type="match status" value="1"/>
</dbReference>
<comment type="cofactor">
    <cofactor evidence="9 11">
        <name>FMN</name>
        <dbReference type="ChEBI" id="CHEBI:58210"/>
    </cofactor>
    <text evidence="9 11">Binds 1 FMN per subunit.</text>
</comment>
<dbReference type="InterPro" id="IPR012349">
    <property type="entry name" value="Split_barrel_FMN-bd"/>
</dbReference>
<evidence type="ECO:0000256" key="7">
    <source>
        <dbReference type="ARBA" id="ARBA00023002"/>
    </source>
</evidence>
<feature type="binding site" evidence="9 11">
    <location>
        <begin position="144"/>
        <end position="145"/>
    </location>
    <ligand>
        <name>FMN</name>
        <dbReference type="ChEBI" id="CHEBI:58210"/>
    </ligand>
</feature>
<dbReference type="InterPro" id="IPR019740">
    <property type="entry name" value="Pyridox_Oxase_CS"/>
</dbReference>
<dbReference type="InterPro" id="IPR019576">
    <property type="entry name" value="Pyridoxamine_oxidase_dimer_C"/>
</dbReference>
<comment type="function">
    <text evidence="9">Catalyzes the oxidation of either pyridoxine 5'-phosphate (PNP) or pyridoxamine 5'-phosphate (PMP) into pyridoxal 5'-phosphate (PLP).</text>
</comment>
<comment type="catalytic activity">
    <reaction evidence="9">
        <text>pyridoxine 5'-phosphate + O2 = pyridoxal 5'-phosphate + H2O2</text>
        <dbReference type="Rhea" id="RHEA:15149"/>
        <dbReference type="ChEBI" id="CHEBI:15379"/>
        <dbReference type="ChEBI" id="CHEBI:16240"/>
        <dbReference type="ChEBI" id="CHEBI:58589"/>
        <dbReference type="ChEBI" id="CHEBI:597326"/>
        <dbReference type="EC" id="1.4.3.5"/>
    </reaction>
</comment>
<evidence type="ECO:0000256" key="9">
    <source>
        <dbReference type="HAMAP-Rule" id="MF_01629"/>
    </source>
</evidence>
<dbReference type="PANTHER" id="PTHR10851:SF0">
    <property type="entry name" value="PYRIDOXINE-5'-PHOSPHATE OXIDASE"/>
    <property type="match status" value="1"/>
</dbReference>
<dbReference type="GO" id="GO:0008615">
    <property type="term" value="P:pyridoxine biosynthetic process"/>
    <property type="evidence" value="ECO:0007669"/>
    <property type="project" value="UniProtKB-UniRule"/>
</dbReference>
<evidence type="ECO:0000259" key="13">
    <source>
        <dbReference type="Pfam" id="PF10590"/>
    </source>
</evidence>
<evidence type="ECO:0000313" key="15">
    <source>
        <dbReference type="Proteomes" id="UP000295807"/>
    </source>
</evidence>
<comment type="catalytic activity">
    <reaction evidence="9">
        <text>pyridoxamine 5'-phosphate + O2 + H2O = pyridoxal 5'-phosphate + H2O2 + NH4(+)</text>
        <dbReference type="Rhea" id="RHEA:15817"/>
        <dbReference type="ChEBI" id="CHEBI:15377"/>
        <dbReference type="ChEBI" id="CHEBI:15379"/>
        <dbReference type="ChEBI" id="CHEBI:16240"/>
        <dbReference type="ChEBI" id="CHEBI:28938"/>
        <dbReference type="ChEBI" id="CHEBI:58451"/>
        <dbReference type="ChEBI" id="CHEBI:597326"/>
        <dbReference type="EC" id="1.4.3.5"/>
    </reaction>
</comment>